<evidence type="ECO:0000313" key="1">
    <source>
        <dbReference type="EMBL" id="THG54388.1"/>
    </source>
</evidence>
<reference evidence="1" key="1">
    <citation type="submission" date="2019-04" db="EMBL/GenBank/DDBJ databases">
        <title>Microbes associate with the intestines of laboratory mice.</title>
        <authorList>
            <person name="Navarre W."/>
            <person name="Wong E."/>
            <person name="Huang K.C."/>
            <person name="Tropini C."/>
            <person name="Ng K."/>
            <person name="Yu B."/>
        </authorList>
    </citation>
    <scope>NUCLEOTIDE SEQUENCE</scope>
    <source>
        <strain evidence="1">NM86_A22</strain>
    </source>
</reference>
<keyword evidence="2" id="KW-1185">Reference proteome</keyword>
<dbReference type="EMBL" id="SSTG01000020">
    <property type="protein sequence ID" value="THG54388.1"/>
    <property type="molecule type" value="Genomic_DNA"/>
</dbReference>
<name>A0AC61S7D1_9BACT</name>
<accession>A0AC61S7D1</accession>
<gene>
    <name evidence="1" type="ORF">E5990_02935</name>
</gene>
<protein>
    <submittedName>
        <fullName evidence="1">Uncharacterized protein</fullName>
    </submittedName>
</protein>
<organism evidence="1 2">
    <name type="scientific">Muribaculum caecicola</name>
    <dbReference type="NCBI Taxonomy" id="3038144"/>
    <lineage>
        <taxon>Bacteria</taxon>
        <taxon>Pseudomonadati</taxon>
        <taxon>Bacteroidota</taxon>
        <taxon>Bacteroidia</taxon>
        <taxon>Bacteroidales</taxon>
        <taxon>Muribaculaceae</taxon>
        <taxon>Muribaculum</taxon>
    </lineage>
</organism>
<proteinExistence type="predicted"/>
<dbReference type="Proteomes" id="UP000305401">
    <property type="component" value="Unassembled WGS sequence"/>
</dbReference>
<comment type="caution">
    <text evidence="1">The sequence shown here is derived from an EMBL/GenBank/DDBJ whole genome shotgun (WGS) entry which is preliminary data.</text>
</comment>
<evidence type="ECO:0000313" key="2">
    <source>
        <dbReference type="Proteomes" id="UP000305401"/>
    </source>
</evidence>
<sequence length="575" mass="61756">MNKQATGLLTASALILLSPLTGCIDNNYDLSDIDTTVKVSVNSLTLPVNIDEIFLSSIIDTEEGDKIQIIDNQYAILEDGTFGSDPINIEQFSIAAPEINPSITEIQIPSVTGVRNTGDISFNIDLAPISGYSYNYSGISTDIVDIEQLEVSWGLTYSINLEATDGTIPSGIKLQNIRFQLPKGLTGTPSIGTYNPETGEISISEIDNIQNGVSLTMTASAINLAKAGAIFNYNDHSIDIHGETGLTNADMLIPAASIAGIQAPSKLYLSIHTQLGDFEVKSFTGSIKHTIDGLNISPITLNDLPDFLNQEGTNISLANPQIYINISNPFSSYNIHGSAGFNLTALRNDGSLPVSCTIDNSRFELRPEANSSYCLSPSIPGTYYPGFENIQHVPFTSLSGILSGNGLPNEIQIEIPQPEIPTQRVTGFRLGSYPAIEGRYTFFAPLALGKGSVITYSDTEDGWNDEDIDQITINELQISANVSTNLPFGVQLTGYPVDVDGQQINDVEITGADIAANANGTQVKIRITGTVTHLDGIRFEARATAPETSQPLSPSQGITLKDIRATVSGYYEKEL</sequence>